<dbReference type="InterPro" id="IPR011047">
    <property type="entry name" value="Quinoprotein_ADH-like_sf"/>
</dbReference>
<dbReference type="EMBL" id="CP014672">
    <property type="protein sequence ID" value="ANW98952.1"/>
    <property type="molecule type" value="Genomic_DNA"/>
</dbReference>
<dbReference type="InterPro" id="IPR015943">
    <property type="entry name" value="WD40/YVTN_repeat-like_dom_sf"/>
</dbReference>
<dbReference type="Gene3D" id="2.130.10.10">
    <property type="entry name" value="YVTN repeat-like/Quinoprotein amine dehydrogenase"/>
    <property type="match status" value="1"/>
</dbReference>
<dbReference type="AlphaFoldDB" id="A0A1B1YDV9"/>
<dbReference type="PANTHER" id="PTHR43118:SF1">
    <property type="entry name" value="RHAMNOGALACTURONAN LYASE (EUROFUNG)"/>
    <property type="match status" value="1"/>
</dbReference>
<gene>
    <name evidence="2" type="ORF">CSTERTH_07905</name>
</gene>
<dbReference type="InterPro" id="IPR049366">
    <property type="entry name" value="RGL11_C"/>
</dbReference>
<protein>
    <recommendedName>
        <fullName evidence="1">Rhamnogalacturonan lyase family 11 C-terminal domain-containing protein</fullName>
    </recommendedName>
</protein>
<dbReference type="InterPro" id="IPR034641">
    <property type="entry name" value="RGL11"/>
</dbReference>
<proteinExistence type="predicted"/>
<evidence type="ECO:0000313" key="2">
    <source>
        <dbReference type="EMBL" id="ANW98952.1"/>
    </source>
</evidence>
<evidence type="ECO:0000259" key="1">
    <source>
        <dbReference type="Pfam" id="PF21348"/>
    </source>
</evidence>
<reference evidence="2 3" key="1">
    <citation type="submission" date="2016-02" db="EMBL/GenBank/DDBJ databases">
        <title>Comparison of Clostridium stercorarium subspecies using comparative genomics and transcriptomics.</title>
        <authorList>
            <person name="Schellenberg J."/>
            <person name="Thallinger G."/>
            <person name="Levin D.B."/>
            <person name="Zhang X."/>
            <person name="Alvare G."/>
            <person name="Fristensky B."/>
            <person name="Sparling R."/>
        </authorList>
    </citation>
    <scope>NUCLEOTIDE SEQUENCE [LARGE SCALE GENOMIC DNA]</scope>
    <source>
        <strain evidence="2 3">DSM 2910</strain>
    </source>
</reference>
<name>A0A1B1YDV9_THEST</name>
<dbReference type="OrthoDB" id="9816589at2"/>
<dbReference type="Pfam" id="PF21348">
    <property type="entry name" value="RGL11_C"/>
    <property type="match status" value="1"/>
</dbReference>
<accession>A0A1B1YDV9</accession>
<feature type="domain" description="Rhamnogalacturonan lyase family 11 C-terminal" evidence="1">
    <location>
        <begin position="405"/>
        <end position="638"/>
    </location>
</feature>
<evidence type="ECO:0000313" key="3">
    <source>
        <dbReference type="Proteomes" id="UP000092971"/>
    </source>
</evidence>
<dbReference type="Proteomes" id="UP000092971">
    <property type="component" value="Chromosome"/>
</dbReference>
<dbReference type="PANTHER" id="PTHR43118">
    <property type="entry name" value="RHAMNOGALACTURONAN LYASE (EUROFUNG)"/>
    <property type="match status" value="1"/>
</dbReference>
<dbReference type="Gene3D" id="2.60.120.560">
    <property type="entry name" value="Exo-inulinase, domain 1"/>
    <property type="match status" value="1"/>
</dbReference>
<sequence length="670" mass="77248">MDDKKILLFSNDFTDFPIGPFPYDPEHSAMGEYHYYPVKGYTGQWYDPITDSNYRGPSWIVTEEDGKKFMEQMRVLTPGKHISCPTLVAGDKDWEDYTVSVRMRPLYTKEPAGLLFRYQTSLMHYAFMLCDQKACLYLVEKEKRELLGEANFDFNCDTFYELKVDVKGHLMKCYVDNKLLIEAVNDRYSYGSIAIAAYMPTQFTDVKVCCDSDEYQNYIRKKQVKEKRVADKRLKYPQPKLVKIIDLKDFGAGRQIRFGHLTGTDEWFFVMAQHQKRVYKDRYAVISCLTAVSIETGEVLWQIGEPSRLKDNAYLTADLPFQVYDIDGDGADEVIMSRNFKLMILDGKTGKVKKSVPTPFNEDPADKLCGIEFKKHAFDRVNVDAIRIVNVSGKERPTDILIKDRYSRLWVYDSDLNLLWKFTHNNTGHFPYSCDINGDGKDEIISCYNLVSSDGKLIWKLPIETDHVDEIIYGKFDPDRDELIALVAGWEGFMIVDKNGNILVRDINGHGQRISAGKFRSDIPGLQICTTTYWGNQGIIYLYDCKGNEIWHMEPSSNGNIIAPVNWCGDGTELILLNGNVKYGGMIDGEGDVVVSFPDDGHPDLCAEVIDIMGDARDEIILWDENKMYIYTQDRPCEIADREYVPDKYPRYNFSNYRGEYSFARWRDKK</sequence>
<dbReference type="RefSeq" id="WP_015359292.1">
    <property type="nucleotide sequence ID" value="NZ_CP014672.1"/>
</dbReference>
<organism evidence="2 3">
    <name type="scientific">Thermoclostridium stercorarium subsp. thermolacticum DSM 2910</name>
    <dbReference type="NCBI Taxonomy" id="1121336"/>
    <lineage>
        <taxon>Bacteria</taxon>
        <taxon>Bacillati</taxon>
        <taxon>Bacillota</taxon>
        <taxon>Clostridia</taxon>
        <taxon>Eubacteriales</taxon>
        <taxon>Oscillospiraceae</taxon>
        <taxon>Thermoclostridium</taxon>
    </lineage>
</organism>
<dbReference type="SUPFAM" id="SSF50998">
    <property type="entry name" value="Quinoprotein alcohol dehydrogenase-like"/>
    <property type="match status" value="1"/>
</dbReference>